<dbReference type="FunFam" id="1.10.10.10:FF:000056">
    <property type="entry name" value="IclR family transcriptional regulator"/>
    <property type="match status" value="1"/>
</dbReference>
<dbReference type="Gene3D" id="1.10.10.10">
    <property type="entry name" value="Winged helix-like DNA-binding domain superfamily/Winged helix DNA-binding domain"/>
    <property type="match status" value="1"/>
</dbReference>
<dbReference type="GO" id="GO:0003700">
    <property type="term" value="F:DNA-binding transcription factor activity"/>
    <property type="evidence" value="ECO:0007669"/>
    <property type="project" value="TreeGrafter"/>
</dbReference>
<evidence type="ECO:0000256" key="4">
    <source>
        <dbReference type="ARBA" id="ARBA00023163"/>
    </source>
</evidence>
<keyword evidence="4" id="KW-0804">Transcription</keyword>
<dbReference type="Pfam" id="PF09339">
    <property type="entry name" value="HTH_IclR"/>
    <property type="match status" value="1"/>
</dbReference>
<keyword evidence="1" id="KW-0319">Glycerol metabolism</keyword>
<dbReference type="Gene3D" id="3.30.450.40">
    <property type="match status" value="1"/>
</dbReference>
<dbReference type="SUPFAM" id="SSF55781">
    <property type="entry name" value="GAF domain-like"/>
    <property type="match status" value="1"/>
</dbReference>
<evidence type="ECO:0000259" key="8">
    <source>
        <dbReference type="PROSITE" id="PS51078"/>
    </source>
</evidence>
<dbReference type="SMART" id="SM00346">
    <property type="entry name" value="HTH_ICLR"/>
    <property type="match status" value="1"/>
</dbReference>
<dbReference type="PROSITE" id="PS51078">
    <property type="entry name" value="ICLR_ED"/>
    <property type="match status" value="1"/>
</dbReference>
<dbReference type="InterPro" id="IPR036390">
    <property type="entry name" value="WH_DNA-bd_sf"/>
</dbReference>
<dbReference type="eggNOG" id="COG1414">
    <property type="taxonomic scope" value="Bacteria"/>
</dbReference>
<dbReference type="KEGG" id="srt:Srot_2473"/>
<dbReference type="InterPro" id="IPR005471">
    <property type="entry name" value="Tscrpt_reg_IclR_N"/>
</dbReference>
<dbReference type="InterPro" id="IPR014757">
    <property type="entry name" value="Tscrpt_reg_IclR_C"/>
</dbReference>
<dbReference type="InterPro" id="IPR029016">
    <property type="entry name" value="GAF-like_dom_sf"/>
</dbReference>
<reference evidence="9 10" key="1">
    <citation type="journal article" date="2010" name="Stand. Genomic Sci.">
        <title>Complete genome sequence of Segniliparus rotundus type strain (CDC 1076).</title>
        <authorList>
            <person name="Sikorski J."/>
            <person name="Lapidus A."/>
            <person name="Copeland A."/>
            <person name="Misra M."/>
            <person name="Glavina Del Rio T."/>
            <person name="Nolan M."/>
            <person name="Lucas S."/>
            <person name="Chen F."/>
            <person name="Tice H."/>
            <person name="Cheng J.F."/>
            <person name="Jando M."/>
            <person name="Schneider S."/>
            <person name="Bruce D."/>
            <person name="Goodwin L."/>
            <person name="Pitluck S."/>
            <person name="Liolios K."/>
            <person name="Mikhailova N."/>
            <person name="Pati A."/>
            <person name="Ivanova N."/>
            <person name="Mavromatis K."/>
            <person name="Chen A."/>
            <person name="Palaniappan K."/>
            <person name="Chertkov O."/>
            <person name="Land M."/>
            <person name="Hauser L."/>
            <person name="Chang Y.J."/>
            <person name="Jeffries C.D."/>
            <person name="Brettin T."/>
            <person name="Detter J.C."/>
            <person name="Han C."/>
            <person name="Rohde M."/>
            <person name="Goker M."/>
            <person name="Bristow J."/>
            <person name="Eisen J.A."/>
            <person name="Markowitz V."/>
            <person name="Hugenholtz P."/>
            <person name="Kyrpides N.C."/>
            <person name="Klenk H.P."/>
        </authorList>
    </citation>
    <scope>NUCLEOTIDE SEQUENCE [LARGE SCALE GENOMIC DNA]</scope>
    <source>
        <strain evidence="10">ATCC BAA-972 / CDC 1076 / CIP 108378 / DSM 44985 / JCM 13578</strain>
    </source>
</reference>
<dbReference type="GO" id="GO:0003677">
    <property type="term" value="F:DNA binding"/>
    <property type="evidence" value="ECO:0007669"/>
    <property type="project" value="UniProtKB-KW"/>
</dbReference>
<dbReference type="Pfam" id="PF01614">
    <property type="entry name" value="IclR_C"/>
    <property type="match status" value="1"/>
</dbReference>
<accession>D6ZBG0</accession>
<name>D6ZBG0_SEGRD</name>
<dbReference type="EMBL" id="CP001958">
    <property type="protein sequence ID" value="ADG98912.1"/>
    <property type="molecule type" value="Genomic_DNA"/>
</dbReference>
<dbReference type="SUPFAM" id="SSF46785">
    <property type="entry name" value="Winged helix' DNA-binding domain"/>
    <property type="match status" value="1"/>
</dbReference>
<evidence type="ECO:0000259" key="7">
    <source>
        <dbReference type="PROSITE" id="PS51077"/>
    </source>
</evidence>
<evidence type="ECO:0000256" key="3">
    <source>
        <dbReference type="ARBA" id="ARBA00023125"/>
    </source>
</evidence>
<comment type="function">
    <text evidence="5">May be an activator protein for the gylABX operon.</text>
</comment>
<evidence type="ECO:0000256" key="2">
    <source>
        <dbReference type="ARBA" id="ARBA00023015"/>
    </source>
</evidence>
<dbReference type="Proteomes" id="UP000002247">
    <property type="component" value="Chromosome"/>
</dbReference>
<evidence type="ECO:0000256" key="1">
    <source>
        <dbReference type="ARBA" id="ARBA00022798"/>
    </source>
</evidence>
<dbReference type="GO" id="GO:0045892">
    <property type="term" value="P:negative regulation of DNA-templated transcription"/>
    <property type="evidence" value="ECO:0007669"/>
    <property type="project" value="TreeGrafter"/>
</dbReference>
<dbReference type="GO" id="GO:0006071">
    <property type="term" value="P:glycerol metabolic process"/>
    <property type="evidence" value="ECO:0007669"/>
    <property type="project" value="UniProtKB-KW"/>
</dbReference>
<dbReference type="InterPro" id="IPR050707">
    <property type="entry name" value="HTH_MetabolicPath_Reg"/>
</dbReference>
<keyword evidence="2" id="KW-0805">Transcription regulation</keyword>
<proteinExistence type="predicted"/>
<dbReference type="STRING" id="640132.Srot_2473"/>
<dbReference type="AlphaFoldDB" id="D6ZBG0"/>
<keyword evidence="10" id="KW-1185">Reference proteome</keyword>
<feature type="domain" description="HTH iclR-type" evidence="7">
    <location>
        <begin position="16"/>
        <end position="76"/>
    </location>
</feature>
<organism evidence="9 10">
    <name type="scientific">Segniliparus rotundus (strain ATCC BAA-972 / CDC 1076 / CIP 108378 / DSM 44985 / JCM 13578)</name>
    <dbReference type="NCBI Taxonomy" id="640132"/>
    <lineage>
        <taxon>Bacteria</taxon>
        <taxon>Bacillati</taxon>
        <taxon>Actinomycetota</taxon>
        <taxon>Actinomycetes</taxon>
        <taxon>Mycobacteriales</taxon>
        <taxon>Segniliparaceae</taxon>
        <taxon>Segniliparus</taxon>
    </lineage>
</organism>
<dbReference type="HOGENOM" id="CLU_062618_4_3_11"/>
<feature type="domain" description="IclR-ED" evidence="8">
    <location>
        <begin position="77"/>
        <end position="259"/>
    </location>
</feature>
<evidence type="ECO:0000313" key="10">
    <source>
        <dbReference type="Proteomes" id="UP000002247"/>
    </source>
</evidence>
<protein>
    <recommendedName>
        <fullName evidence="6">Glycerol operon regulatory protein</fullName>
    </recommendedName>
</protein>
<dbReference type="PANTHER" id="PTHR30136">
    <property type="entry name" value="HELIX-TURN-HELIX TRANSCRIPTIONAL REGULATOR, ICLR FAMILY"/>
    <property type="match status" value="1"/>
</dbReference>
<evidence type="ECO:0000313" key="9">
    <source>
        <dbReference type="EMBL" id="ADG98912.1"/>
    </source>
</evidence>
<dbReference type="PROSITE" id="PS51077">
    <property type="entry name" value="HTH_ICLR"/>
    <property type="match status" value="1"/>
</dbReference>
<evidence type="ECO:0000256" key="5">
    <source>
        <dbReference type="ARBA" id="ARBA00058938"/>
    </source>
</evidence>
<dbReference type="PANTHER" id="PTHR30136:SF24">
    <property type="entry name" value="HTH-TYPE TRANSCRIPTIONAL REPRESSOR ALLR"/>
    <property type="match status" value="1"/>
</dbReference>
<gene>
    <name evidence="9" type="ordered locus">Srot_2473</name>
</gene>
<keyword evidence="3" id="KW-0238">DNA-binding</keyword>
<sequence length="263" mass="27739">MSNSIVQRDSGSGAAVQSVDRALLVLEILAQSGPTGITQLAEEIGVHKSTASRLVAVLEGRGFVERGANGKYQLGFAVVRLAGSASGVRDLGKASQRKCDELAARLGETVNLAIFEDGLAINIVEAPGPAEVVLRSWVGQASPAHATSSGKALIAELNPLELRERLSGRLERFTANTITDFTVLEEHLALVREQGWAYAAEELELGLNAVAAPVRGNTTAIVAALCVSGPSYRMPQSALPSMAQEILGSAREISLRLGYPSRR</sequence>
<dbReference type="InterPro" id="IPR036388">
    <property type="entry name" value="WH-like_DNA-bd_sf"/>
</dbReference>
<dbReference type="RefSeq" id="WP_013139362.1">
    <property type="nucleotide sequence ID" value="NC_014168.1"/>
</dbReference>
<dbReference type="OrthoDB" id="7274111at2"/>
<evidence type="ECO:0000256" key="6">
    <source>
        <dbReference type="ARBA" id="ARBA00070406"/>
    </source>
</evidence>